<proteinExistence type="predicted"/>
<accession>A0A1F6P2V6</accession>
<keyword evidence="2" id="KW-0479">Metal-binding</keyword>
<evidence type="ECO:0000256" key="2">
    <source>
        <dbReference type="PIRSR" id="PIRSR005902-1"/>
    </source>
</evidence>
<feature type="binding site" evidence="2">
    <location>
        <position position="117"/>
    </location>
    <ligand>
        <name>a divalent metal cation</name>
        <dbReference type="ChEBI" id="CHEBI:60240"/>
        <label>2</label>
    </ligand>
</feature>
<feature type="compositionally biased region" description="Basic and acidic residues" evidence="3">
    <location>
        <begin position="160"/>
        <end position="172"/>
    </location>
</feature>
<dbReference type="InterPro" id="IPR001130">
    <property type="entry name" value="TatD-like"/>
</dbReference>
<dbReference type="PANTHER" id="PTHR46124:SF2">
    <property type="entry name" value="D-AMINOACYL-TRNA DEACYLASE"/>
    <property type="match status" value="1"/>
</dbReference>
<feature type="binding site" evidence="2">
    <location>
        <position position="179"/>
    </location>
    <ligand>
        <name>a divalent metal cation</name>
        <dbReference type="ChEBI" id="CHEBI:60240"/>
        <label>2</label>
    </ligand>
</feature>
<dbReference type="InterPro" id="IPR032466">
    <property type="entry name" value="Metal_Hydrolase"/>
</dbReference>
<feature type="binding site" evidence="2">
    <location>
        <position position="75"/>
    </location>
    <ligand>
        <name>a divalent metal cation</name>
        <dbReference type="ChEBI" id="CHEBI:60240"/>
        <label>1</label>
    </ligand>
</feature>
<evidence type="ECO:0008006" key="6">
    <source>
        <dbReference type="Google" id="ProtNLM"/>
    </source>
</evidence>
<dbReference type="CDD" id="cd01310">
    <property type="entry name" value="TatD_DNAse"/>
    <property type="match status" value="1"/>
</dbReference>
<dbReference type="AlphaFoldDB" id="A0A1F6P2V6"/>
<dbReference type="PANTHER" id="PTHR46124">
    <property type="entry name" value="D-AMINOACYL-TRNA DEACYLASE"/>
    <property type="match status" value="1"/>
</dbReference>
<dbReference type="SUPFAM" id="SSF51556">
    <property type="entry name" value="Metallo-dependent hydrolases"/>
    <property type="match status" value="1"/>
</dbReference>
<dbReference type="EMBL" id="MFQY01000008">
    <property type="protein sequence ID" value="OGH90284.1"/>
    <property type="molecule type" value="Genomic_DNA"/>
</dbReference>
<dbReference type="Proteomes" id="UP000178895">
    <property type="component" value="Unassembled WGS sequence"/>
</dbReference>
<dbReference type="Pfam" id="PF01026">
    <property type="entry name" value="TatD_DNase"/>
    <property type="match status" value="1"/>
</dbReference>
<dbReference type="InterPro" id="IPR018228">
    <property type="entry name" value="DNase_TatD-rel_CS"/>
</dbReference>
<dbReference type="PIRSF" id="PIRSF005902">
    <property type="entry name" value="DNase_TatD"/>
    <property type="match status" value="1"/>
</dbReference>
<feature type="binding site" evidence="2">
    <location>
        <position position="236"/>
    </location>
    <ligand>
        <name>a divalent metal cation</name>
        <dbReference type="ChEBI" id="CHEBI:60240"/>
        <label>1</label>
    </ligand>
</feature>
<dbReference type="GO" id="GO:0046872">
    <property type="term" value="F:metal ion binding"/>
    <property type="evidence" value="ECO:0007669"/>
    <property type="project" value="UniProtKB-KW"/>
</dbReference>
<comment type="caution">
    <text evidence="4">The sequence shown here is derived from an EMBL/GenBank/DDBJ whole genome shotgun (WGS) entry which is preliminary data.</text>
</comment>
<dbReference type="PROSITE" id="PS01090">
    <property type="entry name" value="TATD_2"/>
    <property type="match status" value="1"/>
</dbReference>
<reference evidence="4 5" key="1">
    <citation type="journal article" date="2016" name="Nat. Commun.">
        <title>Thousands of microbial genomes shed light on interconnected biogeochemical processes in an aquifer system.</title>
        <authorList>
            <person name="Anantharaman K."/>
            <person name="Brown C.T."/>
            <person name="Hug L.A."/>
            <person name="Sharon I."/>
            <person name="Castelle C.J."/>
            <person name="Probst A.J."/>
            <person name="Thomas B.C."/>
            <person name="Singh A."/>
            <person name="Wilkins M.J."/>
            <person name="Karaoz U."/>
            <person name="Brodie E.L."/>
            <person name="Williams K.H."/>
            <person name="Hubbard S.S."/>
            <person name="Banfield J.F."/>
        </authorList>
    </citation>
    <scope>NUCLEOTIDE SEQUENCE [LARGE SCALE GENOMIC DNA]</scope>
</reference>
<dbReference type="GO" id="GO:0016788">
    <property type="term" value="F:hydrolase activity, acting on ester bonds"/>
    <property type="evidence" value="ECO:0007669"/>
    <property type="project" value="InterPro"/>
</dbReference>
<evidence type="ECO:0000313" key="5">
    <source>
        <dbReference type="Proteomes" id="UP000178895"/>
    </source>
</evidence>
<evidence type="ECO:0000256" key="1">
    <source>
        <dbReference type="ARBA" id="ARBA00022801"/>
    </source>
</evidence>
<gene>
    <name evidence="4" type="ORF">A2469_04310</name>
</gene>
<organism evidence="4 5">
    <name type="scientific">Candidatus Magasanikbacteria bacterium RIFOXYC2_FULL_40_16</name>
    <dbReference type="NCBI Taxonomy" id="1798703"/>
    <lineage>
        <taxon>Bacteria</taxon>
        <taxon>Candidatus Magasanikiibacteriota</taxon>
    </lineage>
</organism>
<dbReference type="GO" id="GO:0005829">
    <property type="term" value="C:cytosol"/>
    <property type="evidence" value="ECO:0007669"/>
    <property type="project" value="TreeGrafter"/>
</dbReference>
<name>A0A1F6P2V6_9BACT</name>
<keyword evidence="1" id="KW-0378">Hydrolase</keyword>
<sequence length="290" mass="32684">MILNIVGTQKDTSKKAVELAEKYDNYYATIGTHPIHLFASRVDEEESSFVSHEESFDEEYYTELAKSKKVIGVGETGLDLFHLPEGKSIKEVLEKQKEVFIAHINFAAKHNLPLVIHCRSAHDEMIKLLQSVIARSPNLIGTTSSRHGGISVPLQSTGQRDSDGSKDPRNDRKIHGVMHCFAGDWEQAKQYLDMGLYLGFTGVVTFPPKKTDPKPQNDLLEVLLKVPLDRILVETDVPYLAPQKYRGTFPSEPWMVEEVVKKIAEIRQKTVEEINQIVLENALNLFTGID</sequence>
<evidence type="ECO:0000256" key="3">
    <source>
        <dbReference type="SAM" id="MobiDB-lite"/>
    </source>
</evidence>
<feature type="region of interest" description="Disordered" evidence="3">
    <location>
        <begin position="144"/>
        <end position="172"/>
    </location>
</feature>
<evidence type="ECO:0000313" key="4">
    <source>
        <dbReference type="EMBL" id="OGH90284.1"/>
    </source>
</evidence>
<dbReference type="Gene3D" id="3.20.20.140">
    <property type="entry name" value="Metal-dependent hydrolases"/>
    <property type="match status" value="1"/>
</dbReference>
<protein>
    <recommendedName>
        <fullName evidence="6">Hydrolase TatD</fullName>
    </recommendedName>
</protein>
<dbReference type="PROSITE" id="PS01091">
    <property type="entry name" value="TATD_3"/>
    <property type="match status" value="1"/>
</dbReference>